<keyword evidence="3 4" id="KW-0326">Glycosidase</keyword>
<dbReference type="GO" id="GO:0031640">
    <property type="term" value="P:killing of cells of another organism"/>
    <property type="evidence" value="ECO:0007669"/>
    <property type="project" value="UniProtKB-KW"/>
</dbReference>
<dbReference type="GO" id="GO:0042742">
    <property type="term" value="P:defense response to bacterium"/>
    <property type="evidence" value="ECO:0007669"/>
    <property type="project" value="UniProtKB-KW"/>
</dbReference>
<dbReference type="EMBL" id="JAVIZC010000003">
    <property type="protein sequence ID" value="MDR6103262.1"/>
    <property type="molecule type" value="Genomic_DNA"/>
</dbReference>
<dbReference type="GO" id="GO:0016998">
    <property type="term" value="P:cell wall macromolecule catabolic process"/>
    <property type="evidence" value="ECO:0007669"/>
    <property type="project" value="InterPro"/>
</dbReference>
<dbReference type="InterPro" id="IPR051018">
    <property type="entry name" value="Bacteriophage_GH24"/>
</dbReference>
<dbReference type="CDD" id="cd16900">
    <property type="entry name" value="endolysin_R21-like"/>
    <property type="match status" value="1"/>
</dbReference>
<evidence type="ECO:0000313" key="4">
    <source>
        <dbReference type="EMBL" id="MDR6103262.1"/>
    </source>
</evidence>
<name>A0AAJ2BE95_9HYPH</name>
<organism evidence="4 5">
    <name type="scientific">Agrobacterium larrymoorei</name>
    <dbReference type="NCBI Taxonomy" id="160699"/>
    <lineage>
        <taxon>Bacteria</taxon>
        <taxon>Pseudomonadati</taxon>
        <taxon>Pseudomonadota</taxon>
        <taxon>Alphaproteobacteria</taxon>
        <taxon>Hyphomicrobiales</taxon>
        <taxon>Rhizobiaceae</taxon>
        <taxon>Rhizobium/Agrobacterium group</taxon>
        <taxon>Agrobacterium</taxon>
    </lineage>
</organism>
<dbReference type="EC" id="3.2.1.17" evidence="3"/>
<evidence type="ECO:0000256" key="1">
    <source>
        <dbReference type="ARBA" id="ARBA00022529"/>
    </source>
</evidence>
<evidence type="ECO:0000313" key="5">
    <source>
        <dbReference type="Proteomes" id="UP001255601"/>
    </source>
</evidence>
<keyword evidence="1 3" id="KW-0929">Antimicrobial</keyword>
<comment type="similarity">
    <text evidence="3">Belongs to the glycosyl hydrolase 24 family.</text>
</comment>
<sequence>MLITNWWQVLKRAWSIRWIVLAGMLSGLESISPLSTAISIFPAASLLLSRVLRHAAPLSPEFLLRKVYRMPINKITPTPRGKAAIAAVLASIAAGGYATYDRYSGTAKMDPAVILAVEKAIIPWEGLVLTSHWDPFAKIWDICYGETQGIGPGMTKTKAQCRDMLLRRVHDDYYQPIMHCSPKLAAAPVSVRASMISGSYNFGVGAWCRSTAKARIEAGQWRAACEAQTAFNRAGGRIVRGLVNRREMGDAQRIGEAELCVSGL</sequence>
<comment type="caution">
    <text evidence="4">The sequence shown here is derived from an EMBL/GenBank/DDBJ whole genome shotgun (WGS) entry which is preliminary data.</text>
</comment>
<dbReference type="Proteomes" id="UP001255601">
    <property type="component" value="Unassembled WGS sequence"/>
</dbReference>
<keyword evidence="2 3" id="KW-0081">Bacteriolytic enzyme</keyword>
<dbReference type="AlphaFoldDB" id="A0AAJ2BE95"/>
<comment type="catalytic activity">
    <reaction evidence="3">
        <text>Hydrolysis of (1-&gt;4)-beta-linkages between N-acetylmuramic acid and N-acetyl-D-glucosamine residues in a peptidoglycan and between N-acetyl-D-glucosamine residues in chitodextrins.</text>
        <dbReference type="EC" id="3.2.1.17"/>
    </reaction>
</comment>
<proteinExistence type="inferred from homology"/>
<dbReference type="InterPro" id="IPR002196">
    <property type="entry name" value="Glyco_hydro_24"/>
</dbReference>
<dbReference type="PANTHER" id="PTHR38107:SF3">
    <property type="entry name" value="LYSOZYME RRRD-RELATED"/>
    <property type="match status" value="1"/>
</dbReference>
<evidence type="ECO:0000256" key="3">
    <source>
        <dbReference type="RuleBase" id="RU003788"/>
    </source>
</evidence>
<accession>A0AAJ2BE95</accession>
<dbReference type="InterPro" id="IPR023346">
    <property type="entry name" value="Lysozyme-like_dom_sf"/>
</dbReference>
<evidence type="ECO:0000256" key="2">
    <source>
        <dbReference type="ARBA" id="ARBA00022638"/>
    </source>
</evidence>
<dbReference type="PANTHER" id="PTHR38107">
    <property type="match status" value="1"/>
</dbReference>
<reference evidence="4" key="1">
    <citation type="submission" date="2023-08" db="EMBL/GenBank/DDBJ databases">
        <title>Functional and genomic diversity of the sorghum phyllosphere microbiome.</title>
        <authorList>
            <person name="Shade A."/>
        </authorList>
    </citation>
    <scope>NUCLEOTIDE SEQUENCE</scope>
    <source>
        <strain evidence="4">SORGH_AS_0974</strain>
    </source>
</reference>
<protein>
    <recommendedName>
        <fullName evidence="3">Lysozyme</fullName>
        <ecNumber evidence="3">3.2.1.17</ecNumber>
    </recommendedName>
</protein>
<dbReference type="InterPro" id="IPR023347">
    <property type="entry name" value="Lysozyme_dom_sf"/>
</dbReference>
<dbReference type="SUPFAM" id="SSF53955">
    <property type="entry name" value="Lysozyme-like"/>
    <property type="match status" value="1"/>
</dbReference>
<keyword evidence="3 4" id="KW-0378">Hydrolase</keyword>
<dbReference type="Gene3D" id="1.10.530.40">
    <property type="match status" value="1"/>
</dbReference>
<dbReference type="GO" id="GO:0009253">
    <property type="term" value="P:peptidoglycan catabolic process"/>
    <property type="evidence" value="ECO:0007669"/>
    <property type="project" value="InterPro"/>
</dbReference>
<gene>
    <name evidence="4" type="ORF">QE369_003459</name>
</gene>
<dbReference type="Pfam" id="PF00959">
    <property type="entry name" value="Phage_lysozyme"/>
    <property type="match status" value="1"/>
</dbReference>
<dbReference type="GO" id="GO:0003796">
    <property type="term" value="F:lysozyme activity"/>
    <property type="evidence" value="ECO:0007669"/>
    <property type="project" value="UniProtKB-EC"/>
</dbReference>